<keyword evidence="5 12" id="KW-0812">Transmembrane</keyword>
<evidence type="ECO:0008006" key="16">
    <source>
        <dbReference type="Google" id="ProtNLM"/>
    </source>
</evidence>
<dbReference type="Proteomes" id="UP001642540">
    <property type="component" value="Unassembled WGS sequence"/>
</dbReference>
<comment type="subcellular location">
    <subcellularLocation>
        <location evidence="1">Mitochondrion inner membrane</location>
        <topology evidence="1">Multi-pass membrane protein</topology>
    </subcellularLocation>
</comment>
<reference evidence="14 15" key="1">
    <citation type="submission" date="2024-08" db="EMBL/GenBank/DDBJ databases">
        <authorList>
            <person name="Cucini C."/>
            <person name="Frati F."/>
        </authorList>
    </citation>
    <scope>NUCLEOTIDE SEQUENCE [LARGE SCALE GENOMIC DNA]</scope>
</reference>
<protein>
    <recommendedName>
        <fullName evidence="16">Mitoferrin-1</fullName>
    </recommendedName>
</protein>
<evidence type="ECO:0000256" key="13">
    <source>
        <dbReference type="RuleBase" id="RU000488"/>
    </source>
</evidence>
<sequence>MVRKPGDPDYDEYEALPSSSLRTHMIAGAIAGIMEHCVMYPLDSVKTRMQSLIPTPGVEYRTIMGTLNHMVQGEGVFRPVRGLSAMMIGTGPAHALYFGSYEYVKQGMVGQVPASYNHFIYGFAGCLATVFHDGVMTPADLVKQRMQMYASPYKSCWDCMRKTYVAEGAAAFYRSYTTQLSMNIPFQSLHFVVYEFMQNVTNKEKTYNPKAHMVSGALAGAFASAVTTPLDVCKTLLNTQEATTLKTLGKSHISGMTYAIRTVYEIGGIRGFFQGMSARVLYQMPSTAICWSVYEFLKYVITKRESGRNSQSS</sequence>
<evidence type="ECO:0000256" key="7">
    <source>
        <dbReference type="ARBA" id="ARBA00022989"/>
    </source>
</evidence>
<name>A0ABP1RAJ4_9HEXA</name>
<evidence type="ECO:0000256" key="4">
    <source>
        <dbReference type="ARBA" id="ARBA00022496"/>
    </source>
</evidence>
<keyword evidence="8" id="KW-0408">Iron</keyword>
<gene>
    <name evidence="14" type="ORF">ODALV1_LOCUS20676</name>
</gene>
<evidence type="ECO:0000256" key="3">
    <source>
        <dbReference type="ARBA" id="ARBA00022448"/>
    </source>
</evidence>
<evidence type="ECO:0000256" key="5">
    <source>
        <dbReference type="ARBA" id="ARBA00022692"/>
    </source>
</evidence>
<keyword evidence="7" id="KW-1133">Transmembrane helix</keyword>
<evidence type="ECO:0000313" key="15">
    <source>
        <dbReference type="Proteomes" id="UP001642540"/>
    </source>
</evidence>
<feature type="repeat" description="Solcar" evidence="12">
    <location>
        <begin position="116"/>
        <end position="200"/>
    </location>
</feature>
<dbReference type="InterPro" id="IPR018108">
    <property type="entry name" value="MCP_transmembrane"/>
</dbReference>
<dbReference type="Gene3D" id="1.50.40.10">
    <property type="entry name" value="Mitochondrial carrier domain"/>
    <property type="match status" value="2"/>
</dbReference>
<proteinExistence type="inferred from homology"/>
<evidence type="ECO:0000256" key="2">
    <source>
        <dbReference type="ARBA" id="ARBA00006375"/>
    </source>
</evidence>
<evidence type="ECO:0000256" key="6">
    <source>
        <dbReference type="ARBA" id="ARBA00022792"/>
    </source>
</evidence>
<keyword evidence="10" id="KW-0496">Mitochondrion</keyword>
<dbReference type="SUPFAM" id="SSF103506">
    <property type="entry name" value="Mitochondrial carrier"/>
    <property type="match status" value="1"/>
</dbReference>
<evidence type="ECO:0000256" key="8">
    <source>
        <dbReference type="ARBA" id="ARBA00023004"/>
    </source>
</evidence>
<keyword evidence="11 12" id="KW-0472">Membrane</keyword>
<keyword evidence="6" id="KW-0999">Mitochondrion inner membrane</keyword>
<dbReference type="PROSITE" id="PS50920">
    <property type="entry name" value="SOLCAR"/>
    <property type="match status" value="3"/>
</dbReference>
<evidence type="ECO:0000256" key="1">
    <source>
        <dbReference type="ARBA" id="ARBA00004448"/>
    </source>
</evidence>
<feature type="repeat" description="Solcar" evidence="12">
    <location>
        <begin position="207"/>
        <end position="300"/>
    </location>
</feature>
<keyword evidence="4" id="KW-0410">Iron transport</keyword>
<keyword evidence="3 13" id="KW-0813">Transport</keyword>
<feature type="repeat" description="Solcar" evidence="12">
    <location>
        <begin position="19"/>
        <end position="107"/>
    </location>
</feature>
<keyword evidence="15" id="KW-1185">Reference proteome</keyword>
<accession>A0ABP1RAJ4</accession>
<keyword evidence="9" id="KW-0406">Ion transport</keyword>
<evidence type="ECO:0000313" key="14">
    <source>
        <dbReference type="EMBL" id="CAL8124586.1"/>
    </source>
</evidence>
<evidence type="ECO:0000256" key="10">
    <source>
        <dbReference type="ARBA" id="ARBA00023128"/>
    </source>
</evidence>
<dbReference type="Pfam" id="PF00153">
    <property type="entry name" value="Mito_carr"/>
    <property type="match status" value="3"/>
</dbReference>
<dbReference type="EMBL" id="CAXLJM020000068">
    <property type="protein sequence ID" value="CAL8124586.1"/>
    <property type="molecule type" value="Genomic_DNA"/>
</dbReference>
<evidence type="ECO:0000256" key="9">
    <source>
        <dbReference type="ARBA" id="ARBA00023065"/>
    </source>
</evidence>
<dbReference type="InterPro" id="IPR023395">
    <property type="entry name" value="MCP_dom_sf"/>
</dbReference>
<comment type="caution">
    <text evidence="14">The sequence shown here is derived from an EMBL/GenBank/DDBJ whole genome shotgun (WGS) entry which is preliminary data.</text>
</comment>
<comment type="similarity">
    <text evidence="2 13">Belongs to the mitochondrial carrier (TC 2.A.29) family.</text>
</comment>
<dbReference type="PANTHER" id="PTHR45758">
    <property type="entry name" value="MITOFERRIN-1-RELATED"/>
    <property type="match status" value="1"/>
</dbReference>
<dbReference type="PANTHER" id="PTHR45758:SF20">
    <property type="entry name" value="MITOFERRIN-2"/>
    <property type="match status" value="1"/>
</dbReference>
<evidence type="ECO:0000256" key="12">
    <source>
        <dbReference type="PROSITE-ProRule" id="PRU00282"/>
    </source>
</evidence>
<organism evidence="14 15">
    <name type="scientific">Orchesella dallaii</name>
    <dbReference type="NCBI Taxonomy" id="48710"/>
    <lineage>
        <taxon>Eukaryota</taxon>
        <taxon>Metazoa</taxon>
        <taxon>Ecdysozoa</taxon>
        <taxon>Arthropoda</taxon>
        <taxon>Hexapoda</taxon>
        <taxon>Collembola</taxon>
        <taxon>Entomobryomorpha</taxon>
        <taxon>Entomobryoidea</taxon>
        <taxon>Orchesellidae</taxon>
        <taxon>Orchesellinae</taxon>
        <taxon>Orchesella</taxon>
    </lineage>
</organism>
<evidence type="ECO:0000256" key="11">
    <source>
        <dbReference type="ARBA" id="ARBA00023136"/>
    </source>
</evidence>